<sequence length="74" mass="8061">VEEEDNSEDEFVLQAGKSAEEDGEQSLNDEVDAATNTEEDHIPVPDGKDLQIMADIEACPNATPSAFNMPKVRL</sequence>
<feature type="compositionally biased region" description="Acidic residues" evidence="1">
    <location>
        <begin position="21"/>
        <end position="32"/>
    </location>
</feature>
<proteinExistence type="predicted"/>
<dbReference type="Proteomes" id="UP000242770">
    <property type="component" value="Unassembled WGS sequence"/>
</dbReference>
<name>A0A0F7S5T4_9BASI</name>
<protein>
    <submittedName>
        <fullName evidence="2">Uncharacterized protein</fullName>
    </submittedName>
</protein>
<evidence type="ECO:0000313" key="2">
    <source>
        <dbReference type="EMBL" id="CDW97721.1"/>
    </source>
</evidence>
<organism evidence="2 3">
    <name type="scientific">Sporisorium scitamineum</name>
    <dbReference type="NCBI Taxonomy" id="49012"/>
    <lineage>
        <taxon>Eukaryota</taxon>
        <taxon>Fungi</taxon>
        <taxon>Dikarya</taxon>
        <taxon>Basidiomycota</taxon>
        <taxon>Ustilaginomycotina</taxon>
        <taxon>Ustilaginomycetes</taxon>
        <taxon>Ustilaginales</taxon>
        <taxon>Ustilaginaceae</taxon>
        <taxon>Sporisorium</taxon>
    </lineage>
</organism>
<feature type="region of interest" description="Disordered" evidence="1">
    <location>
        <begin position="1"/>
        <end position="46"/>
    </location>
</feature>
<keyword evidence="3" id="KW-1185">Reference proteome</keyword>
<feature type="non-terminal residue" evidence="2">
    <location>
        <position position="1"/>
    </location>
</feature>
<evidence type="ECO:0000256" key="1">
    <source>
        <dbReference type="SAM" id="MobiDB-lite"/>
    </source>
</evidence>
<evidence type="ECO:0000313" key="3">
    <source>
        <dbReference type="Proteomes" id="UP000242770"/>
    </source>
</evidence>
<feature type="compositionally biased region" description="Acidic residues" evidence="1">
    <location>
        <begin position="1"/>
        <end position="11"/>
    </location>
</feature>
<gene>
    <name evidence="2" type="primary">SSCI37950.1</name>
</gene>
<reference evidence="3" key="1">
    <citation type="submission" date="2014-06" db="EMBL/GenBank/DDBJ databases">
        <authorList>
            <person name="Berkman P.J."/>
        </authorList>
    </citation>
    <scope>NUCLEOTIDE SEQUENCE [LARGE SCALE GENOMIC DNA]</scope>
</reference>
<accession>A0A0F7S5T4</accession>
<dbReference type="AlphaFoldDB" id="A0A0F7S5T4"/>
<dbReference type="EMBL" id="CCFA01002188">
    <property type="protein sequence ID" value="CDW97721.1"/>
    <property type="molecule type" value="Genomic_DNA"/>
</dbReference>